<dbReference type="EMBL" id="CAJOBE010006941">
    <property type="protein sequence ID" value="CAF4021783.1"/>
    <property type="molecule type" value="Genomic_DNA"/>
</dbReference>
<name>A0A819PW40_9BILA</name>
<accession>A0A819PW40</accession>
<dbReference type="AlphaFoldDB" id="A0A819PW40"/>
<feature type="non-terminal residue" evidence="1">
    <location>
        <position position="47"/>
    </location>
</feature>
<comment type="caution">
    <text evidence="1">The sequence shown here is derived from an EMBL/GenBank/DDBJ whole genome shotgun (WGS) entry which is preliminary data.</text>
</comment>
<proteinExistence type="predicted"/>
<evidence type="ECO:0000313" key="2">
    <source>
        <dbReference type="Proteomes" id="UP000663874"/>
    </source>
</evidence>
<sequence length="47" mass="5705">MSNSISIKDILLCDNQERLKHLIQMFAKYQMAGKRYEAKAWHAYFRR</sequence>
<reference evidence="1" key="1">
    <citation type="submission" date="2021-02" db="EMBL/GenBank/DDBJ databases">
        <authorList>
            <person name="Nowell W R."/>
        </authorList>
    </citation>
    <scope>NUCLEOTIDE SEQUENCE</scope>
</reference>
<gene>
    <name evidence="1" type="ORF">FNK824_LOCUS27116</name>
</gene>
<organism evidence="1 2">
    <name type="scientific">Rotaria sordida</name>
    <dbReference type="NCBI Taxonomy" id="392033"/>
    <lineage>
        <taxon>Eukaryota</taxon>
        <taxon>Metazoa</taxon>
        <taxon>Spiralia</taxon>
        <taxon>Gnathifera</taxon>
        <taxon>Rotifera</taxon>
        <taxon>Eurotatoria</taxon>
        <taxon>Bdelloidea</taxon>
        <taxon>Philodinida</taxon>
        <taxon>Philodinidae</taxon>
        <taxon>Rotaria</taxon>
    </lineage>
</organism>
<dbReference type="Proteomes" id="UP000663874">
    <property type="component" value="Unassembled WGS sequence"/>
</dbReference>
<protein>
    <submittedName>
        <fullName evidence="1">Uncharacterized protein</fullName>
    </submittedName>
</protein>
<evidence type="ECO:0000313" key="1">
    <source>
        <dbReference type="EMBL" id="CAF4021783.1"/>
    </source>
</evidence>